<feature type="transmembrane region" description="Helical" evidence="1">
    <location>
        <begin position="190"/>
        <end position="209"/>
    </location>
</feature>
<dbReference type="Gene3D" id="1.20.1070.10">
    <property type="entry name" value="Rhodopsin 7-helix transmembrane proteins"/>
    <property type="match status" value="1"/>
</dbReference>
<reference evidence="2 3" key="2">
    <citation type="submission" date="2018-11" db="EMBL/GenBank/DDBJ databases">
        <authorList>
            <consortium name="Pathogen Informatics"/>
        </authorList>
    </citation>
    <scope>NUCLEOTIDE SEQUENCE [LARGE SCALE GENOMIC DNA]</scope>
</reference>
<protein>
    <submittedName>
        <fullName evidence="4">G_PROTEIN_RECEP_F1_2 domain-containing protein</fullName>
    </submittedName>
</protein>
<feature type="transmembrane region" description="Helical" evidence="1">
    <location>
        <begin position="41"/>
        <end position="62"/>
    </location>
</feature>
<evidence type="ECO:0000256" key="1">
    <source>
        <dbReference type="SAM" id="Phobius"/>
    </source>
</evidence>
<keyword evidence="1" id="KW-0472">Membrane</keyword>
<keyword evidence="1" id="KW-1133">Transmembrane helix</keyword>
<reference evidence="4" key="1">
    <citation type="submission" date="2016-06" db="UniProtKB">
        <authorList>
            <consortium name="WormBaseParasite"/>
        </authorList>
    </citation>
    <scope>IDENTIFICATION</scope>
</reference>
<dbReference type="AlphaFoldDB" id="A0A183IKX3"/>
<evidence type="ECO:0000313" key="2">
    <source>
        <dbReference type="EMBL" id="VDP03851.1"/>
    </source>
</evidence>
<dbReference type="SUPFAM" id="SSF81321">
    <property type="entry name" value="Family A G protein-coupled receptor-like"/>
    <property type="match status" value="1"/>
</dbReference>
<name>A0A183IKX3_9BILA</name>
<feature type="transmembrane region" description="Helical" evidence="1">
    <location>
        <begin position="265"/>
        <end position="288"/>
    </location>
</feature>
<evidence type="ECO:0000313" key="4">
    <source>
        <dbReference type="WBParaSite" id="SBAD_0000445301-mRNA-1"/>
    </source>
</evidence>
<dbReference type="EMBL" id="UZAM01008220">
    <property type="protein sequence ID" value="VDP03851.1"/>
    <property type="molecule type" value="Genomic_DNA"/>
</dbReference>
<sequence>MPLADVFIRSSFERTMSNKWNLTNLSDGSTEFEQNLRIVKYSTFLVISLVSIAVFLFVFIPLSKHCRISKEVVIFRGFLFSCLVNDIATCYNCIYGLKLSIRGTWLLSRRYCILFGFHNFLYVFSQTSVTILLLIGAVGRYLAVTKPVVYRGLRMAHYVVVLVVVYVLRDDFISAFCLQFQVFPPLVHEIHIYMLMTINTVSIAVYTLLIKKIVRLSNNAFTNQQTSRQLLITKRLSTALIDIVVLMVIPQFSHMALIIKQTLRQFLAFLWIPYHVSVLITMLMFCYYQPDVRHAVVSFWTCKRYSVVQTFAIASLGHLHGRSSSAQ</sequence>
<accession>A0A183IKX3</accession>
<feature type="transmembrane region" description="Helical" evidence="1">
    <location>
        <begin position="155"/>
        <end position="178"/>
    </location>
</feature>
<keyword evidence="3" id="KW-1185">Reference proteome</keyword>
<feature type="transmembrane region" description="Helical" evidence="1">
    <location>
        <begin position="117"/>
        <end position="143"/>
    </location>
</feature>
<organism evidence="4">
    <name type="scientific">Soboliphyme baturini</name>
    <dbReference type="NCBI Taxonomy" id="241478"/>
    <lineage>
        <taxon>Eukaryota</taxon>
        <taxon>Metazoa</taxon>
        <taxon>Ecdysozoa</taxon>
        <taxon>Nematoda</taxon>
        <taxon>Enoplea</taxon>
        <taxon>Dorylaimia</taxon>
        <taxon>Dioctophymatida</taxon>
        <taxon>Dioctophymatoidea</taxon>
        <taxon>Soboliphymatidae</taxon>
        <taxon>Soboliphyme</taxon>
    </lineage>
</organism>
<feature type="transmembrane region" description="Helical" evidence="1">
    <location>
        <begin position="239"/>
        <end position="259"/>
    </location>
</feature>
<feature type="transmembrane region" description="Helical" evidence="1">
    <location>
        <begin position="74"/>
        <end position="97"/>
    </location>
</feature>
<dbReference type="Proteomes" id="UP000270296">
    <property type="component" value="Unassembled WGS sequence"/>
</dbReference>
<dbReference type="WBParaSite" id="SBAD_0000445301-mRNA-1">
    <property type="protein sequence ID" value="SBAD_0000445301-mRNA-1"/>
    <property type="gene ID" value="SBAD_0000445301"/>
</dbReference>
<gene>
    <name evidence="2" type="ORF">SBAD_LOCUS4267</name>
</gene>
<proteinExistence type="predicted"/>
<evidence type="ECO:0000313" key="3">
    <source>
        <dbReference type="Proteomes" id="UP000270296"/>
    </source>
</evidence>
<keyword evidence="1" id="KW-0812">Transmembrane</keyword>